<dbReference type="PANTHER" id="PTHR11700">
    <property type="entry name" value="30S RIBOSOMAL PROTEIN S10 FAMILY MEMBER"/>
    <property type="match status" value="1"/>
</dbReference>
<dbReference type="GO" id="GO:0005840">
    <property type="term" value="C:ribosome"/>
    <property type="evidence" value="ECO:0007669"/>
    <property type="project" value="UniProtKB-KW"/>
</dbReference>
<dbReference type="InterPro" id="IPR027486">
    <property type="entry name" value="Ribosomal_uS10_dom"/>
</dbReference>
<evidence type="ECO:0000256" key="3">
    <source>
        <dbReference type="ARBA" id="ARBA00023274"/>
    </source>
</evidence>
<accession>A0A067M145</accession>
<dbReference type="GO" id="GO:1990904">
    <property type="term" value="C:ribonucleoprotein complex"/>
    <property type="evidence" value="ECO:0007669"/>
    <property type="project" value="UniProtKB-KW"/>
</dbReference>
<feature type="domain" description="Small ribosomal subunit protein uS10" evidence="5">
    <location>
        <begin position="91"/>
        <end position="188"/>
    </location>
</feature>
<reference evidence="7" key="1">
    <citation type="journal article" date="2014" name="Proc. Natl. Acad. Sci. U.S.A.">
        <title>Extensive sampling of basidiomycete genomes demonstrates inadequacy of the white-rot/brown-rot paradigm for wood decay fungi.</title>
        <authorList>
            <person name="Riley R."/>
            <person name="Salamov A.A."/>
            <person name="Brown D.W."/>
            <person name="Nagy L.G."/>
            <person name="Floudas D."/>
            <person name="Held B.W."/>
            <person name="Levasseur A."/>
            <person name="Lombard V."/>
            <person name="Morin E."/>
            <person name="Otillar R."/>
            <person name="Lindquist E.A."/>
            <person name="Sun H."/>
            <person name="LaButti K.M."/>
            <person name="Schmutz J."/>
            <person name="Jabbour D."/>
            <person name="Luo H."/>
            <person name="Baker S.E."/>
            <person name="Pisabarro A.G."/>
            <person name="Walton J.D."/>
            <person name="Blanchette R.A."/>
            <person name="Henrissat B."/>
            <person name="Martin F."/>
            <person name="Cullen D."/>
            <person name="Hibbett D.S."/>
            <person name="Grigoriev I.V."/>
        </authorList>
    </citation>
    <scope>NUCLEOTIDE SEQUENCE [LARGE SCALE GENOMIC DNA]</scope>
    <source>
        <strain evidence="7">FD-172 SS1</strain>
    </source>
</reference>
<protein>
    <recommendedName>
        <fullName evidence="5">Small ribosomal subunit protein uS10 domain-containing protein</fullName>
    </recommendedName>
</protein>
<feature type="compositionally biased region" description="Low complexity" evidence="4">
    <location>
        <begin position="238"/>
        <end position="247"/>
    </location>
</feature>
<dbReference type="InParanoid" id="A0A067M145"/>
<feature type="region of interest" description="Disordered" evidence="4">
    <location>
        <begin position="41"/>
        <end position="68"/>
    </location>
</feature>
<gene>
    <name evidence="6" type="ORF">BOTBODRAFT_166003</name>
</gene>
<evidence type="ECO:0000256" key="2">
    <source>
        <dbReference type="ARBA" id="ARBA00022980"/>
    </source>
</evidence>
<comment type="similarity">
    <text evidence="1">Belongs to the universal ribosomal protein uS10 family.</text>
</comment>
<evidence type="ECO:0000313" key="6">
    <source>
        <dbReference type="EMBL" id="KDQ08405.1"/>
    </source>
</evidence>
<keyword evidence="7" id="KW-1185">Reference proteome</keyword>
<keyword evidence="3" id="KW-0687">Ribonucleoprotein</keyword>
<evidence type="ECO:0000256" key="4">
    <source>
        <dbReference type="SAM" id="MobiDB-lite"/>
    </source>
</evidence>
<organism evidence="6 7">
    <name type="scientific">Botryobasidium botryosum (strain FD-172 SS1)</name>
    <dbReference type="NCBI Taxonomy" id="930990"/>
    <lineage>
        <taxon>Eukaryota</taxon>
        <taxon>Fungi</taxon>
        <taxon>Dikarya</taxon>
        <taxon>Basidiomycota</taxon>
        <taxon>Agaricomycotina</taxon>
        <taxon>Agaricomycetes</taxon>
        <taxon>Cantharellales</taxon>
        <taxon>Botryobasidiaceae</taxon>
        <taxon>Botryobasidium</taxon>
    </lineage>
</organism>
<dbReference type="GO" id="GO:0003735">
    <property type="term" value="F:structural constituent of ribosome"/>
    <property type="evidence" value="ECO:0007669"/>
    <property type="project" value="InterPro"/>
</dbReference>
<dbReference type="Gene3D" id="3.30.70.600">
    <property type="entry name" value="Ribosomal protein S10 domain"/>
    <property type="match status" value="1"/>
</dbReference>
<keyword evidence="2" id="KW-0689">Ribosomal protein</keyword>
<dbReference type="OrthoDB" id="366214at2759"/>
<dbReference type="Pfam" id="PF00338">
    <property type="entry name" value="Ribosomal_S10"/>
    <property type="match status" value="1"/>
</dbReference>
<dbReference type="AlphaFoldDB" id="A0A067M145"/>
<dbReference type="STRING" id="930990.A0A067M145"/>
<dbReference type="EMBL" id="KL198091">
    <property type="protein sequence ID" value="KDQ08405.1"/>
    <property type="molecule type" value="Genomic_DNA"/>
</dbReference>
<sequence>MFSRTTLASLRSSQHALRFAAPITRSTLVYNRAFATEAATEPPVASTSAPIPQPASQVTPKQTRKFDPTVPPTALLRAPIHPRTHSIPVALIHLRSPSPALLSLFTHFAMHAAYGFGIPISHTATLPTQRSLYTVLKSPFVHKKAQENFERKISKRAIKAWDADGEVVGKWIKYLELHAMGGVGMRVVRWERVELGFGKKRLEQAGASLRAPASVEDQVKALSEQIVADEMKAAGFTAEAASAPESSGGAGESEINKEADLAEKSTS</sequence>
<feature type="compositionally biased region" description="Polar residues" evidence="4">
    <location>
        <begin position="45"/>
        <end position="61"/>
    </location>
</feature>
<dbReference type="Proteomes" id="UP000027195">
    <property type="component" value="Unassembled WGS sequence"/>
</dbReference>
<name>A0A067M145_BOTB1</name>
<feature type="region of interest" description="Disordered" evidence="4">
    <location>
        <begin position="237"/>
        <end position="267"/>
    </location>
</feature>
<dbReference type="HOGENOM" id="CLU_051208_5_1_1"/>
<dbReference type="InterPro" id="IPR001848">
    <property type="entry name" value="Ribosomal_uS10"/>
</dbReference>
<dbReference type="SMART" id="SM01403">
    <property type="entry name" value="Ribosomal_S10"/>
    <property type="match status" value="1"/>
</dbReference>
<proteinExistence type="inferred from homology"/>
<evidence type="ECO:0000313" key="7">
    <source>
        <dbReference type="Proteomes" id="UP000027195"/>
    </source>
</evidence>
<dbReference type="InterPro" id="IPR036838">
    <property type="entry name" value="Ribosomal_uS10_dom_sf"/>
</dbReference>
<dbReference type="GO" id="GO:0006412">
    <property type="term" value="P:translation"/>
    <property type="evidence" value="ECO:0007669"/>
    <property type="project" value="InterPro"/>
</dbReference>
<evidence type="ECO:0000256" key="1">
    <source>
        <dbReference type="ARBA" id="ARBA00007102"/>
    </source>
</evidence>
<evidence type="ECO:0000259" key="5">
    <source>
        <dbReference type="SMART" id="SM01403"/>
    </source>
</evidence>
<dbReference type="HAMAP" id="MF_00508">
    <property type="entry name" value="Ribosomal_uS10"/>
    <property type="match status" value="1"/>
</dbReference>
<feature type="compositionally biased region" description="Basic and acidic residues" evidence="4">
    <location>
        <begin position="254"/>
        <end position="267"/>
    </location>
</feature>
<dbReference type="SUPFAM" id="SSF54999">
    <property type="entry name" value="Ribosomal protein S10"/>
    <property type="match status" value="1"/>
</dbReference>